<dbReference type="PROSITE" id="PS50198">
    <property type="entry name" value="PPIC_PPIASE_2"/>
    <property type="match status" value="1"/>
</dbReference>
<evidence type="ECO:0000313" key="14">
    <source>
        <dbReference type="EMBL" id="MBD3325473.1"/>
    </source>
</evidence>
<evidence type="ECO:0000313" key="15">
    <source>
        <dbReference type="Proteomes" id="UP000649604"/>
    </source>
</evidence>
<dbReference type="InterPro" id="IPR000297">
    <property type="entry name" value="PPIase_PpiC"/>
</dbReference>
<comment type="similarity">
    <text evidence="8">Belongs to the PpiD chaperone family.</text>
</comment>
<evidence type="ECO:0000256" key="3">
    <source>
        <dbReference type="ARBA" id="ARBA00022519"/>
    </source>
</evidence>
<evidence type="ECO:0000256" key="7">
    <source>
        <dbReference type="ARBA" id="ARBA00023186"/>
    </source>
</evidence>
<keyword evidence="3" id="KW-0997">Cell inner membrane</keyword>
<dbReference type="AlphaFoldDB" id="A0A9D5JWL7"/>
<organism evidence="14 15">
    <name type="scientific">candidate division KSB3 bacterium</name>
    <dbReference type="NCBI Taxonomy" id="2044937"/>
    <lineage>
        <taxon>Bacteria</taxon>
        <taxon>candidate division KSB3</taxon>
    </lineage>
</organism>
<dbReference type="Pfam" id="PF13624">
    <property type="entry name" value="SurA_N_3"/>
    <property type="match status" value="1"/>
</dbReference>
<reference evidence="14" key="1">
    <citation type="submission" date="2019-11" db="EMBL/GenBank/DDBJ databases">
        <title>Microbial mats filling the niche in hypersaline microbial mats.</title>
        <authorList>
            <person name="Wong H.L."/>
            <person name="Macleod F.I."/>
            <person name="White R.A. III"/>
            <person name="Burns B.P."/>
        </authorList>
    </citation>
    <scope>NUCLEOTIDE SEQUENCE</scope>
    <source>
        <strain evidence="14">Rbin_158</strain>
    </source>
</reference>
<gene>
    <name evidence="14" type="ORF">GF339_12855</name>
</gene>
<evidence type="ECO:0000256" key="10">
    <source>
        <dbReference type="ARBA" id="ARBA00042775"/>
    </source>
</evidence>
<comment type="caution">
    <text evidence="14">The sequence shown here is derived from an EMBL/GenBank/DDBJ whole genome shotgun (WGS) entry which is preliminary data.</text>
</comment>
<evidence type="ECO:0000256" key="11">
    <source>
        <dbReference type="PROSITE-ProRule" id="PRU00278"/>
    </source>
</evidence>
<dbReference type="EMBL" id="WJJP01000417">
    <property type="protein sequence ID" value="MBD3325473.1"/>
    <property type="molecule type" value="Genomic_DNA"/>
</dbReference>
<dbReference type="GO" id="GO:0005886">
    <property type="term" value="C:plasma membrane"/>
    <property type="evidence" value="ECO:0007669"/>
    <property type="project" value="UniProtKB-SubCell"/>
</dbReference>
<accession>A0A9D5JWL7</accession>
<dbReference type="Proteomes" id="UP000649604">
    <property type="component" value="Unassembled WGS sequence"/>
</dbReference>
<dbReference type="InterPro" id="IPR027304">
    <property type="entry name" value="Trigger_fact/SurA_dom_sf"/>
</dbReference>
<dbReference type="InterPro" id="IPR046357">
    <property type="entry name" value="PPIase_dom_sf"/>
</dbReference>
<dbReference type="Gene3D" id="1.10.4030.10">
    <property type="entry name" value="Porin chaperone SurA, peptide-binding domain"/>
    <property type="match status" value="1"/>
</dbReference>
<dbReference type="GO" id="GO:0003755">
    <property type="term" value="F:peptidyl-prolyl cis-trans isomerase activity"/>
    <property type="evidence" value="ECO:0007669"/>
    <property type="project" value="UniProtKB-KW"/>
</dbReference>
<keyword evidence="11" id="KW-0413">Isomerase</keyword>
<evidence type="ECO:0000259" key="13">
    <source>
        <dbReference type="PROSITE" id="PS50198"/>
    </source>
</evidence>
<feature type="domain" description="PpiC" evidence="13">
    <location>
        <begin position="272"/>
        <end position="345"/>
    </location>
</feature>
<sequence length="345" mass="39473">MLSSMRQNLKSLQIFLWLVIAAFVGTIFLVWGQGGRQGGAGAQNAAAWVNGEPISFTSFENSYRDVYTRFKQQYEQFGATLTREDLENLQIHQIALNQLTQRELLVQEAEKYDLQVSDQELITAIQSMPEFQTNNQFDPGRYESLLARARLTPKDFEEQMIENLLVQKMQYLIYQTVRVSEQEVFAEYQAQNEKITVEGVLVNAAPFEEQAEVTDEAIQAYYDAHKETFTTPERVKIQYIHYDPEQIATEVTPSEEAIRDYYLDHESEFDKGKEVRARHILFRVAPDADDETVASVKAKAEEVLQKIQEGADFAYMAKEHSEDPVSGEEGGDLGFFPEGTMVPEF</sequence>
<keyword evidence="7" id="KW-0143">Chaperone</keyword>
<protein>
    <recommendedName>
        <fullName evidence="9">Periplasmic chaperone PpiD</fullName>
    </recommendedName>
    <alternativeName>
        <fullName evidence="10">Periplasmic folding chaperone</fullName>
    </alternativeName>
</protein>
<dbReference type="PANTHER" id="PTHR47529:SF1">
    <property type="entry name" value="PERIPLASMIC CHAPERONE PPID"/>
    <property type="match status" value="1"/>
</dbReference>
<keyword evidence="2" id="KW-1003">Cell membrane</keyword>
<keyword evidence="6 12" id="KW-0472">Membrane</keyword>
<evidence type="ECO:0000256" key="1">
    <source>
        <dbReference type="ARBA" id="ARBA00004382"/>
    </source>
</evidence>
<evidence type="ECO:0000256" key="4">
    <source>
        <dbReference type="ARBA" id="ARBA00022692"/>
    </source>
</evidence>
<comment type="subcellular location">
    <subcellularLocation>
        <location evidence="1">Cell inner membrane</location>
        <topology evidence="1">Single-pass type II membrane protein</topology>
        <orientation evidence="1">Periplasmic side</orientation>
    </subcellularLocation>
</comment>
<dbReference type="SUPFAM" id="SSF54534">
    <property type="entry name" value="FKBP-like"/>
    <property type="match status" value="1"/>
</dbReference>
<evidence type="ECO:0000256" key="9">
    <source>
        <dbReference type="ARBA" id="ARBA00040743"/>
    </source>
</evidence>
<evidence type="ECO:0000256" key="2">
    <source>
        <dbReference type="ARBA" id="ARBA00022475"/>
    </source>
</evidence>
<name>A0A9D5JWL7_9BACT</name>
<keyword evidence="11" id="KW-0697">Rotamase</keyword>
<evidence type="ECO:0000256" key="6">
    <source>
        <dbReference type="ARBA" id="ARBA00023136"/>
    </source>
</evidence>
<evidence type="ECO:0000256" key="8">
    <source>
        <dbReference type="ARBA" id="ARBA00038408"/>
    </source>
</evidence>
<dbReference type="Gene3D" id="3.10.50.40">
    <property type="match status" value="1"/>
</dbReference>
<dbReference type="Pfam" id="PF13616">
    <property type="entry name" value="Rotamase_3"/>
    <property type="match status" value="1"/>
</dbReference>
<feature type="transmembrane region" description="Helical" evidence="12">
    <location>
        <begin position="12"/>
        <end position="31"/>
    </location>
</feature>
<evidence type="ECO:0000256" key="5">
    <source>
        <dbReference type="ARBA" id="ARBA00022989"/>
    </source>
</evidence>
<evidence type="ECO:0000256" key="12">
    <source>
        <dbReference type="SAM" id="Phobius"/>
    </source>
</evidence>
<proteinExistence type="inferred from homology"/>
<dbReference type="PANTHER" id="PTHR47529">
    <property type="entry name" value="PEPTIDYL-PROLYL CIS-TRANS ISOMERASE D"/>
    <property type="match status" value="1"/>
</dbReference>
<keyword evidence="4 12" id="KW-0812">Transmembrane</keyword>
<keyword evidence="5 12" id="KW-1133">Transmembrane helix</keyword>
<dbReference type="InterPro" id="IPR052029">
    <property type="entry name" value="PpiD_chaperone"/>
</dbReference>
<dbReference type="SUPFAM" id="SSF109998">
    <property type="entry name" value="Triger factor/SurA peptide-binding domain-like"/>
    <property type="match status" value="1"/>
</dbReference>